<proteinExistence type="predicted"/>
<sequence>MTLGRRRCFICDQHQQEQPVQLRLIINTPPGTPLGISYRMNTSSLRSCNICRRLLDAHVDTSISSQTPCESSVR</sequence>
<organism evidence="1 2">
    <name type="scientific">Sphagnum troendelagicum</name>
    <dbReference type="NCBI Taxonomy" id="128251"/>
    <lineage>
        <taxon>Eukaryota</taxon>
        <taxon>Viridiplantae</taxon>
        <taxon>Streptophyta</taxon>
        <taxon>Embryophyta</taxon>
        <taxon>Bryophyta</taxon>
        <taxon>Sphagnophytina</taxon>
        <taxon>Sphagnopsida</taxon>
        <taxon>Sphagnales</taxon>
        <taxon>Sphagnaceae</taxon>
        <taxon>Sphagnum</taxon>
    </lineage>
</organism>
<dbReference type="EMBL" id="OZ019894">
    <property type="protein sequence ID" value="CAK9217199.1"/>
    <property type="molecule type" value="Genomic_DNA"/>
</dbReference>
<gene>
    <name evidence="1" type="ORF">CSSPTR1EN2_LOCUS13851</name>
</gene>
<accession>A0ABP0UBY2</accession>
<evidence type="ECO:0000313" key="2">
    <source>
        <dbReference type="Proteomes" id="UP001497512"/>
    </source>
</evidence>
<protein>
    <submittedName>
        <fullName evidence="1">Uncharacterized protein</fullName>
    </submittedName>
</protein>
<name>A0ABP0UBY2_9BRYO</name>
<reference evidence="1" key="1">
    <citation type="submission" date="2024-02" db="EMBL/GenBank/DDBJ databases">
        <authorList>
            <consortium name="ELIXIR-Norway"/>
            <consortium name="Elixir Norway"/>
        </authorList>
    </citation>
    <scope>NUCLEOTIDE SEQUENCE</scope>
</reference>
<evidence type="ECO:0000313" key="1">
    <source>
        <dbReference type="EMBL" id="CAK9217199.1"/>
    </source>
</evidence>
<dbReference type="Proteomes" id="UP001497512">
    <property type="component" value="Chromosome 2"/>
</dbReference>
<keyword evidence="2" id="KW-1185">Reference proteome</keyword>